<name>A0A7J6X3M1_THATH</name>
<keyword evidence="2" id="KW-0378">Hydrolase</keyword>
<dbReference type="GO" id="GO:0005975">
    <property type="term" value="P:carbohydrate metabolic process"/>
    <property type="evidence" value="ECO:0007669"/>
    <property type="project" value="InterPro"/>
</dbReference>
<keyword evidence="3" id="KW-0326">Glycosidase</keyword>
<dbReference type="GO" id="GO:0008422">
    <property type="term" value="F:beta-glucosidase activity"/>
    <property type="evidence" value="ECO:0007669"/>
    <property type="project" value="TreeGrafter"/>
</dbReference>
<dbReference type="PANTHER" id="PTHR10353">
    <property type="entry name" value="GLYCOSYL HYDROLASE"/>
    <property type="match status" value="1"/>
</dbReference>
<evidence type="ECO:0000256" key="2">
    <source>
        <dbReference type="ARBA" id="ARBA00022801"/>
    </source>
</evidence>
<dbReference type="Pfam" id="PF00232">
    <property type="entry name" value="Glyco_hydro_1"/>
    <property type="match status" value="1"/>
</dbReference>
<evidence type="ECO:0000256" key="1">
    <source>
        <dbReference type="ARBA" id="ARBA00010838"/>
    </source>
</evidence>
<reference evidence="5 6" key="1">
    <citation type="submission" date="2020-06" db="EMBL/GenBank/DDBJ databases">
        <title>Transcriptomic and genomic resources for Thalictrum thalictroides and T. hernandezii: Facilitating candidate gene discovery in an emerging model plant lineage.</title>
        <authorList>
            <person name="Arias T."/>
            <person name="Riano-Pachon D.M."/>
            <person name="Di Stilio V.S."/>
        </authorList>
    </citation>
    <scope>NUCLEOTIDE SEQUENCE [LARGE SCALE GENOMIC DNA]</scope>
    <source>
        <strain evidence="6">cv. WT478/WT964</strain>
        <tissue evidence="5">Leaves</tissue>
    </source>
</reference>
<keyword evidence="6" id="KW-1185">Reference proteome</keyword>
<accession>A0A7J6X3M1</accession>
<dbReference type="EMBL" id="JABWDY010005513">
    <property type="protein sequence ID" value="KAF5204379.1"/>
    <property type="molecule type" value="Genomic_DNA"/>
</dbReference>
<comment type="caution">
    <text evidence="5">The sequence shown here is derived from an EMBL/GenBank/DDBJ whole genome shotgun (WGS) entry which is preliminary data.</text>
</comment>
<protein>
    <submittedName>
        <fullName evidence="5">Beta-glucosidase</fullName>
    </submittedName>
</protein>
<dbReference type="SUPFAM" id="SSF51445">
    <property type="entry name" value="(Trans)glycosidases"/>
    <property type="match status" value="1"/>
</dbReference>
<dbReference type="Gene3D" id="3.20.20.80">
    <property type="entry name" value="Glycosidases"/>
    <property type="match status" value="1"/>
</dbReference>
<evidence type="ECO:0000256" key="3">
    <source>
        <dbReference type="ARBA" id="ARBA00023295"/>
    </source>
</evidence>
<evidence type="ECO:0000256" key="4">
    <source>
        <dbReference type="RuleBase" id="RU003690"/>
    </source>
</evidence>
<dbReference type="PANTHER" id="PTHR10353:SF137">
    <property type="entry name" value="MYROSINASE 3-RELATED"/>
    <property type="match status" value="1"/>
</dbReference>
<dbReference type="Proteomes" id="UP000554482">
    <property type="component" value="Unassembled WGS sequence"/>
</dbReference>
<evidence type="ECO:0000313" key="5">
    <source>
        <dbReference type="EMBL" id="KAF5204379.1"/>
    </source>
</evidence>
<proteinExistence type="inferred from homology"/>
<organism evidence="5 6">
    <name type="scientific">Thalictrum thalictroides</name>
    <name type="common">Rue-anemone</name>
    <name type="synonym">Anemone thalictroides</name>
    <dbReference type="NCBI Taxonomy" id="46969"/>
    <lineage>
        <taxon>Eukaryota</taxon>
        <taxon>Viridiplantae</taxon>
        <taxon>Streptophyta</taxon>
        <taxon>Embryophyta</taxon>
        <taxon>Tracheophyta</taxon>
        <taxon>Spermatophyta</taxon>
        <taxon>Magnoliopsida</taxon>
        <taxon>Ranunculales</taxon>
        <taxon>Ranunculaceae</taxon>
        <taxon>Thalictroideae</taxon>
        <taxon>Thalictrum</taxon>
    </lineage>
</organism>
<comment type="similarity">
    <text evidence="1 4">Belongs to the glycosyl hydrolase 1 family.</text>
</comment>
<dbReference type="AlphaFoldDB" id="A0A7J6X3M1"/>
<dbReference type="OrthoDB" id="65569at2759"/>
<dbReference type="InterPro" id="IPR017853">
    <property type="entry name" value="GH"/>
</dbReference>
<dbReference type="InterPro" id="IPR001360">
    <property type="entry name" value="Glyco_hydro_1"/>
</dbReference>
<gene>
    <name evidence="5" type="ORF">FRX31_006034</name>
</gene>
<dbReference type="PRINTS" id="PR00131">
    <property type="entry name" value="GLHYDRLASE1"/>
</dbReference>
<sequence>MVKGSYDFLGLNYYTSNYAANNPVYNNEEASYQTDCRCNLTSERNGIAIGPQAASPWLFVYPRGIKDLLLYTKQRYKNPIIYITENGIDEVDNGTLSHEEALTDTMRIDYYYHHLSNVAKAIKLGVDLRGYFAWVVQVEVE</sequence>
<evidence type="ECO:0000313" key="6">
    <source>
        <dbReference type="Proteomes" id="UP000554482"/>
    </source>
</evidence>